<dbReference type="AlphaFoldDB" id="A0A6P2BSX0"/>
<dbReference type="Proteomes" id="UP000460272">
    <property type="component" value="Unassembled WGS sequence"/>
</dbReference>
<proteinExistence type="predicted"/>
<keyword evidence="2" id="KW-1185">Reference proteome</keyword>
<protein>
    <submittedName>
        <fullName evidence="1">Uncharacterized protein</fullName>
    </submittedName>
</protein>
<comment type="caution">
    <text evidence="1">The sequence shown here is derived from an EMBL/GenBank/DDBJ whole genome shotgun (WGS) entry which is preliminary data.</text>
</comment>
<gene>
    <name evidence="1" type="ORF">EAS64_25350</name>
</gene>
<organism evidence="1 2">
    <name type="scientific">Trebonia kvetii</name>
    <dbReference type="NCBI Taxonomy" id="2480626"/>
    <lineage>
        <taxon>Bacteria</taxon>
        <taxon>Bacillati</taxon>
        <taxon>Actinomycetota</taxon>
        <taxon>Actinomycetes</taxon>
        <taxon>Streptosporangiales</taxon>
        <taxon>Treboniaceae</taxon>
        <taxon>Trebonia</taxon>
    </lineage>
</organism>
<dbReference type="RefSeq" id="WP_145856909.1">
    <property type="nucleotide sequence ID" value="NZ_RPFW01000005.1"/>
</dbReference>
<evidence type="ECO:0000313" key="1">
    <source>
        <dbReference type="EMBL" id="TVZ02162.1"/>
    </source>
</evidence>
<dbReference type="EMBL" id="RPFW01000005">
    <property type="protein sequence ID" value="TVZ02162.1"/>
    <property type="molecule type" value="Genomic_DNA"/>
</dbReference>
<reference evidence="1 2" key="1">
    <citation type="submission" date="2018-11" db="EMBL/GenBank/DDBJ databases">
        <title>Trebonia kvetii gen.nov., sp.nov., a novel acidophilic actinobacterium, and proposal of the new actinobacterial family Treboniaceae fam. nov.</title>
        <authorList>
            <person name="Rapoport D."/>
            <person name="Sagova-Mareckova M."/>
            <person name="Sedlacek I."/>
            <person name="Provaznik J."/>
            <person name="Kralova S."/>
            <person name="Pavlinic D."/>
            <person name="Benes V."/>
            <person name="Kopecky J."/>
        </authorList>
    </citation>
    <scope>NUCLEOTIDE SEQUENCE [LARGE SCALE GENOMIC DNA]</scope>
    <source>
        <strain evidence="1 2">15Tr583</strain>
    </source>
</reference>
<accession>A0A6P2BSX0</accession>
<sequence length="69" mass="7709">MTADIDPTTPEFLRDPYPYLAAARDHAPIQVHPRGVYMVVLRGNLPYTATGKLLHRELARELAGRARPA</sequence>
<evidence type="ECO:0000313" key="2">
    <source>
        <dbReference type="Proteomes" id="UP000460272"/>
    </source>
</evidence>
<name>A0A6P2BSX0_9ACTN</name>